<feature type="non-terminal residue" evidence="2">
    <location>
        <position position="227"/>
    </location>
</feature>
<sequence>MRHLITTFTLVFLGLCAFAQEGEESTKPPQIFPTSPEAASLGKYGEIPVNLSTGKINHTIPLHTINEAGFSLPISLSYNYSGLMVDEIPGATGLGWDFSGKGMITRQVRGLADESQLGYIGPNQIGKKVHQYATNSQSMPADEIGLLIREAAAGKWDTESDKYMISVGSLSATFYFNHDGEAVFAPYKNYKLTRLPNNGGFELIDDGGTKYYFELQETTQIETLGAT</sequence>
<proteinExistence type="predicted"/>
<evidence type="ECO:0000313" key="3">
    <source>
        <dbReference type="Proteomes" id="UP000318833"/>
    </source>
</evidence>
<reference evidence="2 3" key="1">
    <citation type="submission" date="2019-07" db="EMBL/GenBank/DDBJ databases">
        <title>The draft genome sequence of Aquimarina algiphila M91.</title>
        <authorList>
            <person name="Meng X."/>
        </authorList>
    </citation>
    <scope>NUCLEOTIDE SEQUENCE [LARGE SCALE GENOMIC DNA]</scope>
    <source>
        <strain evidence="2 3">M91</strain>
    </source>
</reference>
<accession>A0A554VA04</accession>
<evidence type="ECO:0000256" key="1">
    <source>
        <dbReference type="SAM" id="SignalP"/>
    </source>
</evidence>
<feature type="chain" id="PRO_5021996707" evidence="1">
    <location>
        <begin position="20"/>
        <end position="227"/>
    </location>
</feature>
<organism evidence="2 3">
    <name type="scientific">Aquimarina algiphila</name>
    <dbReference type="NCBI Taxonomy" id="2047982"/>
    <lineage>
        <taxon>Bacteria</taxon>
        <taxon>Pseudomonadati</taxon>
        <taxon>Bacteroidota</taxon>
        <taxon>Flavobacteriia</taxon>
        <taxon>Flavobacteriales</taxon>
        <taxon>Flavobacteriaceae</taxon>
        <taxon>Aquimarina</taxon>
    </lineage>
</organism>
<feature type="signal peptide" evidence="1">
    <location>
        <begin position="1"/>
        <end position="19"/>
    </location>
</feature>
<keyword evidence="1" id="KW-0732">Signal</keyword>
<keyword evidence="3" id="KW-1185">Reference proteome</keyword>
<protein>
    <submittedName>
        <fullName evidence="2">Uncharacterized protein</fullName>
    </submittedName>
</protein>
<comment type="caution">
    <text evidence="2">The sequence shown here is derived from an EMBL/GenBank/DDBJ whole genome shotgun (WGS) entry which is preliminary data.</text>
</comment>
<dbReference type="RefSeq" id="WP_208746847.1">
    <property type="nucleotide sequence ID" value="NZ_VLNR01000164.1"/>
</dbReference>
<dbReference type="AlphaFoldDB" id="A0A554VA04"/>
<gene>
    <name evidence="2" type="ORF">FOF46_30810</name>
</gene>
<evidence type="ECO:0000313" key="2">
    <source>
        <dbReference type="EMBL" id="TSE02497.1"/>
    </source>
</evidence>
<dbReference type="EMBL" id="VLNR01000164">
    <property type="protein sequence ID" value="TSE02497.1"/>
    <property type="molecule type" value="Genomic_DNA"/>
</dbReference>
<dbReference type="Proteomes" id="UP000318833">
    <property type="component" value="Unassembled WGS sequence"/>
</dbReference>
<name>A0A554VA04_9FLAO</name>